<dbReference type="InterPro" id="IPR017900">
    <property type="entry name" value="4Fe4S_Fe_S_CS"/>
</dbReference>
<dbReference type="GO" id="GO:0046872">
    <property type="term" value="F:metal ion binding"/>
    <property type="evidence" value="ECO:0007669"/>
    <property type="project" value="UniProtKB-KW"/>
</dbReference>
<evidence type="ECO:0000259" key="4">
    <source>
        <dbReference type="PROSITE" id="PS51379"/>
    </source>
</evidence>
<accession>A0A9D2KGP0</accession>
<sequence length="374" mass="42416">MEKVILDPKVKKNFGFGCMRLPMQGKEVDLTEFTKMVDAFLAAGFNYFDTAHGYLEGKSETALKACLTSRYSREEYVLTDKLSNNFFNKEEDIRPFFESQLQACGVEYFDFYLMHAQDRNNFEKYKRCRAYETAFALKAEGKVRRVGLSFHDKAEVLERILSTYPEVDAVQIQFNYVDYEDASVESRKCYEVCRKFGKPVIVMEPVKGGSLVNLPTGAKQILESLGGGSPASYAIRFAAGFEGIAMVLSGMGNMQMMEDNIGFMKDFQPLSAEEMEAIGKVREIFRAQDIIPCTACRYCTDQCPKRIPIPDLFACLNSKRTFKTWNADYYYHNVHATDGGSASDCIRCGKCEAICPQHLPIRSLLQDVVKEFEA</sequence>
<evidence type="ECO:0000313" key="5">
    <source>
        <dbReference type="EMBL" id="HJA02403.1"/>
    </source>
</evidence>
<dbReference type="PROSITE" id="PS51379">
    <property type="entry name" value="4FE4S_FER_2"/>
    <property type="match status" value="1"/>
</dbReference>
<evidence type="ECO:0000256" key="2">
    <source>
        <dbReference type="ARBA" id="ARBA00023004"/>
    </source>
</evidence>
<dbReference type="InterPro" id="IPR017896">
    <property type="entry name" value="4Fe4S_Fe-S-bd"/>
</dbReference>
<dbReference type="Gene3D" id="3.20.20.100">
    <property type="entry name" value="NADP-dependent oxidoreductase domain"/>
    <property type="match status" value="1"/>
</dbReference>
<proteinExistence type="predicted"/>
<dbReference type="SUPFAM" id="SSF46548">
    <property type="entry name" value="alpha-helical ferredoxin"/>
    <property type="match status" value="1"/>
</dbReference>
<dbReference type="PROSITE" id="PS00198">
    <property type="entry name" value="4FE4S_FER_1"/>
    <property type="match status" value="2"/>
</dbReference>
<evidence type="ECO:0000313" key="6">
    <source>
        <dbReference type="Proteomes" id="UP000824221"/>
    </source>
</evidence>
<gene>
    <name evidence="5" type="ORF">H9797_03370</name>
</gene>
<dbReference type="PANTHER" id="PTHR43312">
    <property type="entry name" value="D-THREO-ALDOSE 1-DEHYDROGENASE"/>
    <property type="match status" value="1"/>
</dbReference>
<comment type="caution">
    <text evidence="5">The sequence shown here is derived from an EMBL/GenBank/DDBJ whole genome shotgun (WGS) entry which is preliminary data.</text>
</comment>
<dbReference type="AlphaFoldDB" id="A0A9D2KGP0"/>
<dbReference type="InterPro" id="IPR023210">
    <property type="entry name" value="NADP_OxRdtase_dom"/>
</dbReference>
<dbReference type="PANTHER" id="PTHR43312:SF2">
    <property type="entry name" value="OXIDOREDUCTASE"/>
    <property type="match status" value="1"/>
</dbReference>
<reference evidence="5" key="1">
    <citation type="journal article" date="2021" name="PeerJ">
        <title>Extensive microbial diversity within the chicken gut microbiome revealed by metagenomics and culture.</title>
        <authorList>
            <person name="Gilroy R."/>
            <person name="Ravi A."/>
            <person name="Getino M."/>
            <person name="Pursley I."/>
            <person name="Horton D.L."/>
            <person name="Alikhan N.F."/>
            <person name="Baker D."/>
            <person name="Gharbi K."/>
            <person name="Hall N."/>
            <person name="Watson M."/>
            <person name="Adriaenssens E.M."/>
            <person name="Foster-Nyarko E."/>
            <person name="Jarju S."/>
            <person name="Secka A."/>
            <person name="Antonio M."/>
            <person name="Oren A."/>
            <person name="Chaudhuri R.R."/>
            <person name="La Ragione R."/>
            <person name="Hildebrand F."/>
            <person name="Pallen M.J."/>
        </authorList>
    </citation>
    <scope>NUCLEOTIDE SEQUENCE</scope>
    <source>
        <strain evidence="5">CHK156-179</strain>
    </source>
</reference>
<dbReference type="GO" id="GO:0051536">
    <property type="term" value="F:iron-sulfur cluster binding"/>
    <property type="evidence" value="ECO:0007669"/>
    <property type="project" value="UniProtKB-KW"/>
</dbReference>
<dbReference type="Proteomes" id="UP000824221">
    <property type="component" value="Unassembled WGS sequence"/>
</dbReference>
<organism evidence="5 6">
    <name type="scientific">Candidatus Gallimonas gallistercoris</name>
    <dbReference type="NCBI Taxonomy" id="2838602"/>
    <lineage>
        <taxon>Bacteria</taxon>
        <taxon>Bacillati</taxon>
        <taxon>Bacillota</taxon>
        <taxon>Clostridia</taxon>
        <taxon>Candidatus Gallimonas</taxon>
    </lineage>
</organism>
<keyword evidence="2" id="KW-0408">Iron</keyword>
<dbReference type="InterPro" id="IPR053135">
    <property type="entry name" value="AKR2_Oxidoreductase"/>
</dbReference>
<feature type="domain" description="4Fe-4S ferredoxin-type" evidence="4">
    <location>
        <begin position="336"/>
        <end position="364"/>
    </location>
</feature>
<evidence type="ECO:0000256" key="3">
    <source>
        <dbReference type="ARBA" id="ARBA00023014"/>
    </source>
</evidence>
<dbReference type="SUPFAM" id="SSF51430">
    <property type="entry name" value="NAD(P)-linked oxidoreductase"/>
    <property type="match status" value="1"/>
</dbReference>
<keyword evidence="3" id="KW-0411">Iron-sulfur</keyword>
<protein>
    <submittedName>
        <fullName evidence="5">Aldo/keto reductase</fullName>
    </submittedName>
</protein>
<dbReference type="InterPro" id="IPR036812">
    <property type="entry name" value="NAD(P)_OxRdtase_dom_sf"/>
</dbReference>
<dbReference type="Pfam" id="PF00248">
    <property type="entry name" value="Aldo_ket_red"/>
    <property type="match status" value="1"/>
</dbReference>
<dbReference type="Pfam" id="PF13187">
    <property type="entry name" value="Fer4_9"/>
    <property type="match status" value="1"/>
</dbReference>
<dbReference type="CDD" id="cd19096">
    <property type="entry name" value="AKR_Fe-S_oxidoreductase"/>
    <property type="match status" value="1"/>
</dbReference>
<reference evidence="5" key="2">
    <citation type="submission" date="2021-04" db="EMBL/GenBank/DDBJ databases">
        <authorList>
            <person name="Gilroy R."/>
        </authorList>
    </citation>
    <scope>NUCLEOTIDE SEQUENCE</scope>
    <source>
        <strain evidence="5">CHK156-179</strain>
    </source>
</reference>
<dbReference type="EMBL" id="DXAJ01000050">
    <property type="protein sequence ID" value="HJA02403.1"/>
    <property type="molecule type" value="Genomic_DNA"/>
</dbReference>
<name>A0A9D2KGP0_9FIRM</name>
<evidence type="ECO:0000256" key="1">
    <source>
        <dbReference type="ARBA" id="ARBA00022723"/>
    </source>
</evidence>
<keyword evidence="1" id="KW-0479">Metal-binding</keyword>